<dbReference type="Gene3D" id="3.40.50.150">
    <property type="entry name" value="Vaccinia Virus protein VP39"/>
    <property type="match status" value="1"/>
</dbReference>
<protein>
    <recommendedName>
        <fullName evidence="7">S-adenosyl-L-methionine-dependent methyltransferase</fullName>
    </recommendedName>
</protein>
<reference evidence="5 6" key="1">
    <citation type="journal article" date="2016" name="Nat. Commun.">
        <title>Ectomycorrhizal ecology is imprinted in the genome of the dominant symbiotic fungus Cenococcum geophilum.</title>
        <authorList>
            <consortium name="DOE Joint Genome Institute"/>
            <person name="Peter M."/>
            <person name="Kohler A."/>
            <person name="Ohm R.A."/>
            <person name="Kuo A."/>
            <person name="Krutzmann J."/>
            <person name="Morin E."/>
            <person name="Arend M."/>
            <person name="Barry K.W."/>
            <person name="Binder M."/>
            <person name="Choi C."/>
            <person name="Clum A."/>
            <person name="Copeland A."/>
            <person name="Grisel N."/>
            <person name="Haridas S."/>
            <person name="Kipfer T."/>
            <person name="LaButti K."/>
            <person name="Lindquist E."/>
            <person name="Lipzen A."/>
            <person name="Maire R."/>
            <person name="Meier B."/>
            <person name="Mihaltcheva S."/>
            <person name="Molinier V."/>
            <person name="Murat C."/>
            <person name="Poggeler S."/>
            <person name="Quandt C.A."/>
            <person name="Sperisen C."/>
            <person name="Tritt A."/>
            <person name="Tisserant E."/>
            <person name="Crous P.W."/>
            <person name="Henrissat B."/>
            <person name="Nehls U."/>
            <person name="Egli S."/>
            <person name="Spatafora J.W."/>
            <person name="Grigoriev I.V."/>
            <person name="Martin F.M."/>
        </authorList>
    </citation>
    <scope>NUCLEOTIDE SEQUENCE [LARGE SCALE GENOMIC DNA]</scope>
    <source>
        <strain evidence="5 6">CBS 459.81</strain>
    </source>
</reference>
<gene>
    <name evidence="5" type="ORF">K432DRAFT_468068</name>
</gene>
<evidence type="ECO:0000313" key="6">
    <source>
        <dbReference type="Proteomes" id="UP000250266"/>
    </source>
</evidence>
<dbReference type="InterPro" id="IPR029063">
    <property type="entry name" value="SAM-dependent_MTases_sf"/>
</dbReference>
<dbReference type="GO" id="GO:0008757">
    <property type="term" value="F:S-adenosylmethionine-dependent methyltransferase activity"/>
    <property type="evidence" value="ECO:0007669"/>
    <property type="project" value="InterPro"/>
</dbReference>
<evidence type="ECO:0000256" key="1">
    <source>
        <dbReference type="ARBA" id="ARBA00022553"/>
    </source>
</evidence>
<sequence length="130" mass="14563">MQSPSPENIAMVEVGSSMEPGSVGFIQGDVFKQDWEANLLGEDVKFDLIYDYTFLCAMHPNMRRLWEKRMAELLKPGGLLICLEFPLWKDLKSPGPLWGLKGVYWDFLAHGGDGASHSYGTCPIHVRTSS</sequence>
<dbReference type="EMBL" id="KV745403">
    <property type="protein sequence ID" value="OCK74852.1"/>
    <property type="molecule type" value="Genomic_DNA"/>
</dbReference>
<evidence type="ECO:0000256" key="3">
    <source>
        <dbReference type="ARBA" id="ARBA00022679"/>
    </source>
</evidence>
<evidence type="ECO:0000256" key="4">
    <source>
        <dbReference type="ARBA" id="ARBA00022691"/>
    </source>
</evidence>
<evidence type="ECO:0008006" key="7">
    <source>
        <dbReference type="Google" id="ProtNLM"/>
    </source>
</evidence>
<dbReference type="OrthoDB" id="276151at2759"/>
<dbReference type="Proteomes" id="UP000250266">
    <property type="component" value="Unassembled WGS sequence"/>
</dbReference>
<proteinExistence type="predicted"/>
<keyword evidence="2" id="KW-0489">Methyltransferase</keyword>
<dbReference type="Pfam" id="PF05724">
    <property type="entry name" value="TPMT"/>
    <property type="match status" value="1"/>
</dbReference>
<accession>A0A8E2JA24</accession>
<dbReference type="AlphaFoldDB" id="A0A8E2JA24"/>
<dbReference type="CDD" id="cd02440">
    <property type="entry name" value="AdoMet_MTases"/>
    <property type="match status" value="1"/>
</dbReference>
<keyword evidence="1" id="KW-0597">Phosphoprotein</keyword>
<dbReference type="PROSITE" id="PS51585">
    <property type="entry name" value="SAM_MT_TPMT"/>
    <property type="match status" value="1"/>
</dbReference>
<keyword evidence="6" id="KW-1185">Reference proteome</keyword>
<dbReference type="InterPro" id="IPR008854">
    <property type="entry name" value="TPMT"/>
</dbReference>
<name>A0A8E2JA24_9PEZI</name>
<keyword evidence="3" id="KW-0808">Transferase</keyword>
<organism evidence="5 6">
    <name type="scientific">Lepidopterella palustris CBS 459.81</name>
    <dbReference type="NCBI Taxonomy" id="1314670"/>
    <lineage>
        <taxon>Eukaryota</taxon>
        <taxon>Fungi</taxon>
        <taxon>Dikarya</taxon>
        <taxon>Ascomycota</taxon>
        <taxon>Pezizomycotina</taxon>
        <taxon>Dothideomycetes</taxon>
        <taxon>Pleosporomycetidae</taxon>
        <taxon>Mytilinidiales</taxon>
        <taxon>Argynnaceae</taxon>
        <taxon>Lepidopterella</taxon>
    </lineage>
</organism>
<evidence type="ECO:0000256" key="2">
    <source>
        <dbReference type="ARBA" id="ARBA00022603"/>
    </source>
</evidence>
<dbReference type="GO" id="GO:0032259">
    <property type="term" value="P:methylation"/>
    <property type="evidence" value="ECO:0007669"/>
    <property type="project" value="UniProtKB-KW"/>
</dbReference>
<dbReference type="SUPFAM" id="SSF53335">
    <property type="entry name" value="S-adenosyl-L-methionine-dependent methyltransferases"/>
    <property type="match status" value="1"/>
</dbReference>
<keyword evidence="4" id="KW-0949">S-adenosyl-L-methionine</keyword>
<dbReference type="PANTHER" id="PTHR32183">
    <property type="match status" value="1"/>
</dbReference>
<dbReference type="PANTHER" id="PTHR32183:SF6">
    <property type="entry name" value="CYSTEINE SULFINATE DESULFINASE_CYSTEINE DESULFURASE AND RELATED ENZYMES"/>
    <property type="match status" value="1"/>
</dbReference>
<evidence type="ECO:0000313" key="5">
    <source>
        <dbReference type="EMBL" id="OCK74852.1"/>
    </source>
</evidence>